<feature type="domain" description="N-acetyltransferase" evidence="1">
    <location>
        <begin position="137"/>
        <end position="277"/>
    </location>
</feature>
<evidence type="ECO:0000313" key="3">
    <source>
        <dbReference type="Proteomes" id="UP000655208"/>
    </source>
</evidence>
<evidence type="ECO:0000259" key="1">
    <source>
        <dbReference type="PROSITE" id="PS51186"/>
    </source>
</evidence>
<evidence type="ECO:0000313" key="2">
    <source>
        <dbReference type="EMBL" id="GGL95632.1"/>
    </source>
</evidence>
<dbReference type="GO" id="GO:0016747">
    <property type="term" value="F:acyltransferase activity, transferring groups other than amino-acyl groups"/>
    <property type="evidence" value="ECO:0007669"/>
    <property type="project" value="InterPro"/>
</dbReference>
<dbReference type="InterPro" id="IPR000182">
    <property type="entry name" value="GNAT_dom"/>
</dbReference>
<dbReference type="EMBL" id="BMNA01000002">
    <property type="protein sequence ID" value="GGL95632.1"/>
    <property type="molecule type" value="Genomic_DNA"/>
</dbReference>
<dbReference type="PROSITE" id="PS51186">
    <property type="entry name" value="GNAT"/>
    <property type="match status" value="1"/>
</dbReference>
<dbReference type="Pfam" id="PF08445">
    <property type="entry name" value="FR47"/>
    <property type="match status" value="1"/>
</dbReference>
<dbReference type="InterPro" id="IPR016794">
    <property type="entry name" value="UCP21603_acetyltransf"/>
</dbReference>
<dbReference type="InterPro" id="IPR025289">
    <property type="entry name" value="DUF4081"/>
</dbReference>
<dbReference type="InterPro" id="IPR013653">
    <property type="entry name" value="GCN5-like_dom"/>
</dbReference>
<dbReference type="RefSeq" id="WP_373298261.1">
    <property type="nucleotide sequence ID" value="NZ_BMNA01000002.1"/>
</dbReference>
<gene>
    <name evidence="2" type="ORF">GCM10011594_14120</name>
</gene>
<comment type="caution">
    <text evidence="2">The sequence shown here is derived from an EMBL/GenBank/DDBJ whole genome shotgun (WGS) entry which is preliminary data.</text>
</comment>
<dbReference type="InterPro" id="IPR016181">
    <property type="entry name" value="Acyl_CoA_acyltransferase"/>
</dbReference>
<dbReference type="Proteomes" id="UP000655208">
    <property type="component" value="Unassembled WGS sequence"/>
</dbReference>
<dbReference type="PIRSF" id="PIRSF021603">
    <property type="entry name" value="UCP21603_acetyltransf"/>
    <property type="match status" value="1"/>
</dbReference>
<name>A0A917STL9_9ACTN</name>
<accession>A0A917STL9</accession>
<dbReference type="AlphaFoldDB" id="A0A917STL9"/>
<dbReference type="SUPFAM" id="SSF55729">
    <property type="entry name" value="Acyl-CoA N-acyltransferases (Nat)"/>
    <property type="match status" value="1"/>
</dbReference>
<keyword evidence="3" id="KW-1185">Reference proteome</keyword>
<reference evidence="2" key="1">
    <citation type="journal article" date="2014" name="Int. J. Syst. Evol. Microbiol.">
        <title>Complete genome sequence of Corynebacterium casei LMG S-19264T (=DSM 44701T), isolated from a smear-ripened cheese.</title>
        <authorList>
            <consortium name="US DOE Joint Genome Institute (JGI-PGF)"/>
            <person name="Walter F."/>
            <person name="Albersmeier A."/>
            <person name="Kalinowski J."/>
            <person name="Ruckert C."/>
        </authorList>
    </citation>
    <scope>NUCLEOTIDE SEQUENCE</scope>
    <source>
        <strain evidence="2">CGMCC 4.7308</strain>
    </source>
</reference>
<organism evidence="2 3">
    <name type="scientific">Nakamurella endophytica</name>
    <dbReference type="NCBI Taxonomy" id="1748367"/>
    <lineage>
        <taxon>Bacteria</taxon>
        <taxon>Bacillati</taxon>
        <taxon>Actinomycetota</taxon>
        <taxon>Actinomycetes</taxon>
        <taxon>Nakamurellales</taxon>
        <taxon>Nakamurellaceae</taxon>
        <taxon>Nakamurella</taxon>
    </lineage>
</organism>
<sequence length="277" mass="29413">MLTMGAVKVLGRSQAPLVARVLENSPVASCLIASRFEQVGMDRAALGGQFLGVGGGRDGLCFDGPNLFPLAGDAHAQRLFAQATGRRDRRCASIIGLAEHVLPLWEYLEPRWGGARDVRPDQPLMALLDPVAVPPDPAVRAVQVSELDCYYPAAVAMFTEEVGVDPRGADGGAAYRSRLAGLLQAGRAFARFDGGEVVVKAEIGALSQRVALIQGVWVHPAFRGRGLAAPAVAAVARHIVSIGRIPSLYVNSYNAPARAAYRRVGFRQVGTFASVLF</sequence>
<proteinExistence type="predicted"/>
<protein>
    <submittedName>
        <fullName evidence="2">Acetyltransferase</fullName>
    </submittedName>
</protein>
<dbReference type="Gene3D" id="3.40.630.30">
    <property type="match status" value="1"/>
</dbReference>
<dbReference type="Pfam" id="PF13312">
    <property type="entry name" value="DUF4081"/>
    <property type="match status" value="1"/>
</dbReference>
<reference evidence="2" key="2">
    <citation type="submission" date="2020-09" db="EMBL/GenBank/DDBJ databases">
        <authorList>
            <person name="Sun Q."/>
            <person name="Zhou Y."/>
        </authorList>
    </citation>
    <scope>NUCLEOTIDE SEQUENCE</scope>
    <source>
        <strain evidence="2">CGMCC 4.7308</strain>
    </source>
</reference>